<feature type="region of interest" description="Disordered" evidence="1">
    <location>
        <begin position="331"/>
        <end position="355"/>
    </location>
</feature>
<evidence type="ECO:0000259" key="2">
    <source>
        <dbReference type="Pfam" id="PF09949"/>
    </source>
</evidence>
<feature type="region of interest" description="Disordered" evidence="1">
    <location>
        <begin position="409"/>
        <end position="442"/>
    </location>
</feature>
<dbReference type="PANTHER" id="PTHR28208">
    <property type="entry name" value="PHOSPHATIDATE PHOSPHATASE APP1"/>
    <property type="match status" value="1"/>
</dbReference>
<feature type="region of interest" description="Disordered" evidence="1">
    <location>
        <begin position="1208"/>
        <end position="1236"/>
    </location>
</feature>
<accession>A0ABQ8GN79</accession>
<feature type="region of interest" description="Disordered" evidence="1">
    <location>
        <begin position="237"/>
        <end position="258"/>
    </location>
</feature>
<comment type="caution">
    <text evidence="3">The sequence shown here is derived from an EMBL/GenBank/DDBJ whole genome shotgun (WGS) entry which is preliminary data.</text>
</comment>
<dbReference type="PANTHER" id="PTHR28208:SF3">
    <property type="entry name" value="PHOSPHATIDATE PHOSPHATASE APP1"/>
    <property type="match status" value="1"/>
</dbReference>
<name>A0ABQ8GN79_9PEZI</name>
<feature type="compositionally biased region" description="Polar residues" evidence="1">
    <location>
        <begin position="1018"/>
        <end position="1028"/>
    </location>
</feature>
<protein>
    <recommendedName>
        <fullName evidence="2">Phosphatidate phosphatase APP1 catalytic domain-containing protein</fullName>
    </recommendedName>
</protein>
<feature type="region of interest" description="Disordered" evidence="1">
    <location>
        <begin position="201"/>
        <end position="220"/>
    </location>
</feature>
<dbReference type="InterPro" id="IPR052935">
    <property type="entry name" value="Mg2+_PAP"/>
</dbReference>
<proteinExistence type="predicted"/>
<feature type="compositionally biased region" description="Polar residues" evidence="1">
    <location>
        <begin position="1096"/>
        <end position="1113"/>
    </location>
</feature>
<gene>
    <name evidence="3" type="ORF">B0J12DRAFT_766690</name>
</gene>
<organism evidence="3 4">
    <name type="scientific">Macrophomina phaseolina</name>
    <dbReference type="NCBI Taxonomy" id="35725"/>
    <lineage>
        <taxon>Eukaryota</taxon>
        <taxon>Fungi</taxon>
        <taxon>Dikarya</taxon>
        <taxon>Ascomycota</taxon>
        <taxon>Pezizomycotina</taxon>
        <taxon>Dothideomycetes</taxon>
        <taxon>Dothideomycetes incertae sedis</taxon>
        <taxon>Botryosphaeriales</taxon>
        <taxon>Botryosphaeriaceae</taxon>
        <taxon>Macrophomina</taxon>
    </lineage>
</organism>
<feature type="compositionally biased region" description="Low complexity" evidence="1">
    <location>
        <begin position="1123"/>
        <end position="1136"/>
    </location>
</feature>
<dbReference type="InterPro" id="IPR003903">
    <property type="entry name" value="UIM_dom"/>
</dbReference>
<feature type="region of interest" description="Disordered" evidence="1">
    <location>
        <begin position="771"/>
        <end position="810"/>
    </location>
</feature>
<dbReference type="Gene3D" id="6.10.140.100">
    <property type="match status" value="1"/>
</dbReference>
<feature type="region of interest" description="Disordered" evidence="1">
    <location>
        <begin position="53"/>
        <end position="72"/>
    </location>
</feature>
<reference evidence="3 4" key="1">
    <citation type="journal article" date="2021" name="Nat. Commun.">
        <title>Genetic determinants of endophytism in the Arabidopsis root mycobiome.</title>
        <authorList>
            <person name="Mesny F."/>
            <person name="Miyauchi S."/>
            <person name="Thiergart T."/>
            <person name="Pickel B."/>
            <person name="Atanasova L."/>
            <person name="Karlsson M."/>
            <person name="Huettel B."/>
            <person name="Barry K.W."/>
            <person name="Haridas S."/>
            <person name="Chen C."/>
            <person name="Bauer D."/>
            <person name="Andreopoulos W."/>
            <person name="Pangilinan J."/>
            <person name="LaButti K."/>
            <person name="Riley R."/>
            <person name="Lipzen A."/>
            <person name="Clum A."/>
            <person name="Drula E."/>
            <person name="Henrissat B."/>
            <person name="Kohler A."/>
            <person name="Grigoriev I.V."/>
            <person name="Martin F.M."/>
            <person name="Hacquard S."/>
        </authorList>
    </citation>
    <scope>NUCLEOTIDE SEQUENCE [LARGE SCALE GENOMIC DNA]</scope>
    <source>
        <strain evidence="3 4">MPI-SDFR-AT-0080</strain>
    </source>
</reference>
<feature type="compositionally biased region" description="Basic and acidic residues" evidence="1">
    <location>
        <begin position="419"/>
        <end position="442"/>
    </location>
</feature>
<feature type="region of interest" description="Disordered" evidence="1">
    <location>
        <begin position="463"/>
        <end position="496"/>
    </location>
</feature>
<feature type="region of interest" description="Disordered" evidence="1">
    <location>
        <begin position="825"/>
        <end position="1028"/>
    </location>
</feature>
<dbReference type="InterPro" id="IPR036412">
    <property type="entry name" value="HAD-like_sf"/>
</dbReference>
<evidence type="ECO:0000313" key="4">
    <source>
        <dbReference type="Proteomes" id="UP000774617"/>
    </source>
</evidence>
<dbReference type="Pfam" id="PF09949">
    <property type="entry name" value="APP1_cat"/>
    <property type="match status" value="1"/>
</dbReference>
<evidence type="ECO:0000313" key="3">
    <source>
        <dbReference type="EMBL" id="KAH7061217.1"/>
    </source>
</evidence>
<sequence length="1236" mass="135971">METLGALCRLEHVALADGMSLPSILEAASWGIFLADGRARLTTRTGAIAGRVPHRASGQADSDRGVSRTAQRRRREVGWAVFGECGAPRLKARNHQRNEKTHSIESAKIPVFKLAPKHLRRSNLDRRSSLSLFRFLFPHTRLRARQRLEHFRNNFLPSLRHRAQSRIWQYIVRRQQKRVRKAQNALGGFRGSRILALLRKTHASPQNPSKKHVHGGSEEFDNMSSLGAGRYYSGAPYPDASNDGGLSGLRSDREPGARRKKIAGYLKAANELRQAYQQSYTRGWGGGGGDKLDWDQGDDTPGAFPDAAIVRSGEEEMVLFPSYARKHVKRKPKAVPGTVQEAPGYGRDSRDTTGSGDAEYWKREFEKYEDDTAVVDVDVRGWIYYPHRGQMTRKHRLFVGLARQLVGLPAPSAKSSKPSSREPSPHKSLADKAHEKSAKQEEELVEMEAMSILRKGEMEAAKAEKGSYSEVPSKGSDTDSLYTTRSREVSPNRGRGGRVAELTVENEESPMTGIQKRESWTQPANMNASELDKANRHLMARLLPFLSNPLANTPISIFFYNDEISRQRTIYTDASGHFSVRAALEFVPTHIRVIVSETLSTTAEVHITEPKGVSLISDIDDTIKHSAISSGAREIFRNAFIRELGDLTIEGVREWYNTLFDRGVRFHYVSNSPWQLYPVISQYFKLAGLPPGSFHLKQYSGMLQGIFEPVAERKKATLDRLARDFPQRSFILVGDSGEADLEVYTDFVLENPGRVLAVFIRDVTTPIQKGFFDPSVGPLGSEKAPKRNSKVLTGKRSARSSKASEDDDPELRAAIAASLRDFEEPGNRYPLWTPGHSPSASEIDVAEKRPALPPRRPTEPAAPEAHRMNPPMGKLIDLSDDEDSVSIASTSSAPPPLSRGISDPSSERLLEPIVEAPLQRSNAIRGRISPSPGERRAPPVKPTKPMRLRSSSQENISAGLRQVTPAKGSPPPIRRPSTAVRTNEARGRSPLARAVHVPEPVSDARASAPPPPPRRTETSQSIQSGYATTARNKLAQAYNSLPAASALWNGAPGPSELRVAGTSSASAPASKKIPPPPPPRRSGTSLTEASRDNPANRMSTPAANSGGQNSFTNGDGEMRRPYTANAASASSTSLNSRPANSSFMSGAPVTSAPNSGAGSTGNKREDLWRKRLARAEQVLGEKGVVLRTWRVGSDVMDEALKLVETTLERQTRERSDSKGNELRLISEQRVNSELRR</sequence>
<feature type="compositionally biased region" description="Low complexity" evidence="1">
    <location>
        <begin position="409"/>
        <end position="418"/>
    </location>
</feature>
<dbReference type="InterPro" id="IPR019236">
    <property type="entry name" value="APP1_cat"/>
</dbReference>
<feature type="compositionally biased region" description="Low complexity" evidence="1">
    <location>
        <begin position="1060"/>
        <end position="1072"/>
    </location>
</feature>
<dbReference type="PROSITE" id="PS50330">
    <property type="entry name" value="UIM"/>
    <property type="match status" value="1"/>
</dbReference>
<feature type="compositionally biased region" description="Polar residues" evidence="1">
    <location>
        <begin position="1151"/>
        <end position="1161"/>
    </location>
</feature>
<dbReference type="EMBL" id="JAGTJR010000004">
    <property type="protein sequence ID" value="KAH7061217.1"/>
    <property type="molecule type" value="Genomic_DNA"/>
</dbReference>
<feature type="region of interest" description="Disordered" evidence="1">
    <location>
        <begin position="1045"/>
        <end position="1164"/>
    </location>
</feature>
<dbReference type="Proteomes" id="UP000774617">
    <property type="component" value="Unassembled WGS sequence"/>
</dbReference>
<evidence type="ECO:0000256" key="1">
    <source>
        <dbReference type="SAM" id="MobiDB-lite"/>
    </source>
</evidence>
<dbReference type="SUPFAM" id="SSF56784">
    <property type="entry name" value="HAD-like"/>
    <property type="match status" value="1"/>
</dbReference>
<keyword evidence="4" id="KW-1185">Reference proteome</keyword>
<feature type="domain" description="Phosphatidate phosphatase APP1 catalytic" evidence="2">
    <location>
        <begin position="613"/>
        <end position="762"/>
    </location>
</feature>